<comment type="caution">
    <text evidence="2">The sequence shown here is derived from an EMBL/GenBank/DDBJ whole genome shotgun (WGS) entry which is preliminary data.</text>
</comment>
<dbReference type="EMBL" id="BQNB010009239">
    <property type="protein sequence ID" value="GJS60701.1"/>
    <property type="molecule type" value="Genomic_DNA"/>
</dbReference>
<dbReference type="Proteomes" id="UP001151760">
    <property type="component" value="Unassembled WGS sequence"/>
</dbReference>
<evidence type="ECO:0000313" key="2">
    <source>
        <dbReference type="EMBL" id="GJS60701.1"/>
    </source>
</evidence>
<accession>A0ABQ4X657</accession>
<feature type="compositionally biased region" description="Basic and acidic residues" evidence="1">
    <location>
        <begin position="137"/>
        <end position="176"/>
    </location>
</feature>
<proteinExistence type="predicted"/>
<evidence type="ECO:0000313" key="3">
    <source>
        <dbReference type="Proteomes" id="UP001151760"/>
    </source>
</evidence>
<reference evidence="2" key="2">
    <citation type="submission" date="2022-01" db="EMBL/GenBank/DDBJ databases">
        <authorList>
            <person name="Yamashiro T."/>
            <person name="Shiraishi A."/>
            <person name="Satake H."/>
            <person name="Nakayama K."/>
        </authorList>
    </citation>
    <scope>NUCLEOTIDE SEQUENCE</scope>
</reference>
<feature type="region of interest" description="Disordered" evidence="1">
    <location>
        <begin position="137"/>
        <end position="183"/>
    </location>
</feature>
<gene>
    <name evidence="2" type="ORF">Tco_0655485</name>
</gene>
<evidence type="ECO:0000256" key="1">
    <source>
        <dbReference type="SAM" id="MobiDB-lite"/>
    </source>
</evidence>
<organism evidence="2 3">
    <name type="scientific">Tanacetum coccineum</name>
    <dbReference type="NCBI Taxonomy" id="301880"/>
    <lineage>
        <taxon>Eukaryota</taxon>
        <taxon>Viridiplantae</taxon>
        <taxon>Streptophyta</taxon>
        <taxon>Embryophyta</taxon>
        <taxon>Tracheophyta</taxon>
        <taxon>Spermatophyta</taxon>
        <taxon>Magnoliopsida</taxon>
        <taxon>eudicotyledons</taxon>
        <taxon>Gunneridae</taxon>
        <taxon>Pentapetalae</taxon>
        <taxon>asterids</taxon>
        <taxon>campanulids</taxon>
        <taxon>Asterales</taxon>
        <taxon>Asteraceae</taxon>
        <taxon>Asteroideae</taxon>
        <taxon>Anthemideae</taxon>
        <taxon>Anthemidinae</taxon>
        <taxon>Tanacetum</taxon>
    </lineage>
</organism>
<protein>
    <submittedName>
        <fullName evidence="2">Trichome birefringence-like protein</fullName>
    </submittedName>
</protein>
<reference evidence="2" key="1">
    <citation type="journal article" date="2022" name="Int. J. Mol. Sci.">
        <title>Draft Genome of Tanacetum Coccineum: Genomic Comparison of Closely Related Tanacetum-Family Plants.</title>
        <authorList>
            <person name="Yamashiro T."/>
            <person name="Shiraishi A."/>
            <person name="Nakayama K."/>
            <person name="Satake H."/>
        </authorList>
    </citation>
    <scope>NUCLEOTIDE SEQUENCE</scope>
</reference>
<sequence>MTTINAILVSIDVKRGNATSAIYHKFKEKYFILQCGWTSVYGKEVDITLSNFSYPPMSGADGWENVEAPDYKSTLEFFVAPFLVQEWETIDQNGTKKETPRIDLMRYSAHQYKTAYIVVFNIGIGVLTTRLLKDMEAEHTENEHEEPTTEPRIEHGDKEYESDKQETSSHDRDKQTKMTIKLQ</sequence>
<keyword evidence="3" id="KW-1185">Reference proteome</keyword>
<name>A0ABQ4X657_9ASTR</name>